<dbReference type="InterPro" id="IPR020846">
    <property type="entry name" value="MFS_dom"/>
</dbReference>
<organism evidence="6 7">
    <name type="scientific">Thermoflexibacter ruber</name>
    <dbReference type="NCBI Taxonomy" id="1003"/>
    <lineage>
        <taxon>Bacteria</taxon>
        <taxon>Pseudomonadati</taxon>
        <taxon>Bacteroidota</taxon>
        <taxon>Cytophagia</taxon>
        <taxon>Cytophagales</taxon>
        <taxon>Thermoflexibacteraceae</taxon>
        <taxon>Thermoflexibacter</taxon>
    </lineage>
</organism>
<dbReference type="InterPro" id="IPR052714">
    <property type="entry name" value="MFS_Exporter"/>
</dbReference>
<accession>A0A1I2EIF6</accession>
<evidence type="ECO:0000313" key="7">
    <source>
        <dbReference type="Proteomes" id="UP000199513"/>
    </source>
</evidence>
<dbReference type="InterPro" id="IPR036259">
    <property type="entry name" value="MFS_trans_sf"/>
</dbReference>
<evidence type="ECO:0000313" key="6">
    <source>
        <dbReference type="EMBL" id="SFE92752.1"/>
    </source>
</evidence>
<feature type="transmembrane region" description="Helical" evidence="4">
    <location>
        <begin position="245"/>
        <end position="263"/>
    </location>
</feature>
<dbReference type="Pfam" id="PF07690">
    <property type="entry name" value="MFS_1"/>
    <property type="match status" value="1"/>
</dbReference>
<feature type="transmembrane region" description="Helical" evidence="4">
    <location>
        <begin position="136"/>
        <end position="153"/>
    </location>
</feature>
<dbReference type="CDD" id="cd17489">
    <property type="entry name" value="MFS_YfcJ_like"/>
    <property type="match status" value="1"/>
</dbReference>
<feature type="transmembrane region" description="Helical" evidence="4">
    <location>
        <begin position="20"/>
        <end position="36"/>
    </location>
</feature>
<dbReference type="PROSITE" id="PS50850">
    <property type="entry name" value="MFS"/>
    <property type="match status" value="1"/>
</dbReference>
<keyword evidence="7" id="KW-1185">Reference proteome</keyword>
<gene>
    <name evidence="6" type="ORF">SAMN04488541_101043</name>
</gene>
<dbReference type="GO" id="GO:0022857">
    <property type="term" value="F:transmembrane transporter activity"/>
    <property type="evidence" value="ECO:0007669"/>
    <property type="project" value="InterPro"/>
</dbReference>
<protein>
    <submittedName>
        <fullName evidence="6">Predicted arabinose efflux permease, MFS family</fullName>
    </submittedName>
</protein>
<keyword evidence="1 4" id="KW-0812">Transmembrane</keyword>
<dbReference type="Gene3D" id="1.20.1250.20">
    <property type="entry name" value="MFS general substrate transporter like domains"/>
    <property type="match status" value="2"/>
</dbReference>
<feature type="transmembrane region" description="Helical" evidence="4">
    <location>
        <begin position="269"/>
        <end position="292"/>
    </location>
</feature>
<dbReference type="SUPFAM" id="SSF103473">
    <property type="entry name" value="MFS general substrate transporter"/>
    <property type="match status" value="1"/>
</dbReference>
<evidence type="ECO:0000256" key="1">
    <source>
        <dbReference type="ARBA" id="ARBA00022692"/>
    </source>
</evidence>
<feature type="transmembrane region" description="Helical" evidence="4">
    <location>
        <begin position="304"/>
        <end position="326"/>
    </location>
</feature>
<dbReference type="AlphaFoldDB" id="A0A1I2EIF6"/>
<evidence type="ECO:0000256" key="4">
    <source>
        <dbReference type="SAM" id="Phobius"/>
    </source>
</evidence>
<feature type="transmembrane region" description="Helical" evidence="4">
    <location>
        <begin position="216"/>
        <end position="233"/>
    </location>
</feature>
<feature type="transmembrane region" description="Helical" evidence="4">
    <location>
        <begin position="332"/>
        <end position="353"/>
    </location>
</feature>
<dbReference type="PANTHER" id="PTHR23531">
    <property type="entry name" value="QUINOLENE RESISTANCE PROTEIN NORA"/>
    <property type="match status" value="1"/>
</dbReference>
<feature type="transmembrane region" description="Helical" evidence="4">
    <location>
        <begin position="182"/>
        <end position="204"/>
    </location>
</feature>
<feature type="transmembrane region" description="Helical" evidence="4">
    <location>
        <begin position="48"/>
        <end position="73"/>
    </location>
</feature>
<name>A0A1I2EIF6_9BACT</name>
<feature type="domain" description="Major facilitator superfamily (MFS) profile" evidence="5">
    <location>
        <begin position="1"/>
        <end position="357"/>
    </location>
</feature>
<keyword evidence="3 4" id="KW-0472">Membrane</keyword>
<reference evidence="6 7" key="1">
    <citation type="submission" date="2016-10" db="EMBL/GenBank/DDBJ databases">
        <authorList>
            <person name="de Groot N.N."/>
        </authorList>
    </citation>
    <scope>NUCLEOTIDE SEQUENCE [LARGE SCALE GENOMIC DNA]</scope>
    <source>
        <strain>GEY</strain>
        <strain evidence="7">DSM 9560</strain>
    </source>
</reference>
<dbReference type="PANTHER" id="PTHR23531:SF1">
    <property type="entry name" value="QUINOLENE RESISTANCE PROTEIN NORA"/>
    <property type="match status" value="1"/>
</dbReference>
<dbReference type="InterPro" id="IPR011701">
    <property type="entry name" value="MFS"/>
</dbReference>
<dbReference type="STRING" id="1003.SAMN04488541_101043"/>
<evidence type="ECO:0000256" key="2">
    <source>
        <dbReference type="ARBA" id="ARBA00022989"/>
    </source>
</evidence>
<dbReference type="EMBL" id="FONY01000010">
    <property type="protein sequence ID" value="SFE92752.1"/>
    <property type="molecule type" value="Genomic_DNA"/>
</dbReference>
<evidence type="ECO:0000256" key="3">
    <source>
        <dbReference type="ARBA" id="ARBA00023136"/>
    </source>
</evidence>
<dbReference type="Proteomes" id="UP000199513">
    <property type="component" value="Unassembled WGS sequence"/>
</dbReference>
<sequence length="359" mass="38201">MIPELPAFLSNLGGADYKGLIISLFTLTAGASRPFSGKLADTVGRIPVMIFGVAVCVVCSLVYPILSTIWAFFLLRLVHGFSTGFTPTGTAAYLADIIPASRRGEAIGLHSLTGSVGNALAPVIGSAIAQAYGLNAMFYASSFLAFIAVLIFYQMKETLTTKEQFQIKLLKIEANEVVEPKVFPVAIAMILIEIAYGAVLTLAPDKSQDLGIANKGLYFAVMTSTSLLARFLAGKASDRYGRLGILKFSAFIILLAMIWTAWADHSISFLLAGGLYGLGLGMGMPTLFAWTIDLCDKEKIGKAVATTYIALEIGIGLGALLSGWLANISYGFVLPFAFSGIASGAAWGFLILYEKKKAK</sequence>
<keyword evidence="2 4" id="KW-1133">Transmembrane helix</keyword>
<evidence type="ECO:0000259" key="5">
    <source>
        <dbReference type="PROSITE" id="PS50850"/>
    </source>
</evidence>
<proteinExistence type="predicted"/>